<evidence type="ECO:0000256" key="3">
    <source>
        <dbReference type="ARBA" id="ARBA00008335"/>
    </source>
</evidence>
<comment type="catalytic activity">
    <reaction evidence="15">
        <text>L-aspartyl-L-lysine(out) = L-aspartyl-L-lysine(in)</text>
        <dbReference type="Rhea" id="RHEA:79411"/>
        <dbReference type="ChEBI" id="CHEBI:229953"/>
    </reaction>
</comment>
<keyword evidence="7 27" id="KW-0472">Membrane</keyword>
<keyword evidence="6 27" id="KW-1133">Transmembrane helix</keyword>
<comment type="catalytic activity">
    <reaction evidence="19">
        <text>L-histidyl-L-alpha-amino acid(out) = L-histidyl-L-alpha-amino acid(in)</text>
        <dbReference type="Rhea" id="RHEA:79379"/>
        <dbReference type="ChEBI" id="CHEBI:229964"/>
    </reaction>
</comment>
<evidence type="ECO:0000256" key="10">
    <source>
        <dbReference type="ARBA" id="ARBA00044878"/>
    </source>
</evidence>
<dbReference type="eggNOG" id="COG2271">
    <property type="taxonomic scope" value="Bacteria"/>
</dbReference>
<feature type="domain" description="Major facilitator superfamily (MFS) profile" evidence="28">
    <location>
        <begin position="18"/>
        <end position="419"/>
    </location>
</feature>
<comment type="catalytic activity">
    <reaction evidence="10">
        <text>L-histidyl-glycine(out) = L-histidyl-glycine(in)</text>
        <dbReference type="Rhea" id="RHEA:79395"/>
        <dbReference type="ChEBI" id="CHEBI:229957"/>
    </reaction>
</comment>
<comment type="catalytic activity">
    <reaction evidence="12">
        <text>L-alpha-aminoacyl-L-histidine(out) = L-alpha-aminoacyl-L-histidine(in)</text>
        <dbReference type="Rhea" id="RHEA:79375"/>
        <dbReference type="ChEBI" id="CHEBI:229967"/>
    </reaction>
</comment>
<evidence type="ECO:0000256" key="20">
    <source>
        <dbReference type="ARBA" id="ARBA00044919"/>
    </source>
</evidence>
<dbReference type="PROSITE" id="PS50850">
    <property type="entry name" value="MFS"/>
    <property type="match status" value="1"/>
</dbReference>
<evidence type="ECO:0000256" key="11">
    <source>
        <dbReference type="ARBA" id="ARBA00044881"/>
    </source>
</evidence>
<dbReference type="InterPro" id="IPR036259">
    <property type="entry name" value="MFS_trans_sf"/>
</dbReference>
<proteinExistence type="inferred from homology"/>
<feature type="transmembrane region" description="Helical" evidence="27">
    <location>
        <begin position="12"/>
        <end position="31"/>
    </location>
</feature>
<accession>C8XJC4</accession>
<evidence type="ECO:0000256" key="17">
    <source>
        <dbReference type="ARBA" id="ARBA00044900"/>
    </source>
</evidence>
<feature type="transmembrane region" description="Helical" evidence="27">
    <location>
        <begin position="355"/>
        <end position="375"/>
    </location>
</feature>
<comment type="catalytic activity">
    <reaction evidence="18">
        <text>L-arginyl-glycine(out) = L-arginyl-glycine(in)</text>
        <dbReference type="Rhea" id="RHEA:79391"/>
        <dbReference type="ChEBI" id="CHEBI:229955"/>
    </reaction>
</comment>
<dbReference type="HOGENOM" id="CLU_001265_62_1_11"/>
<comment type="catalytic activity">
    <reaction evidence="14">
        <text>L-alpha-aminoacyl-L-lysine(out) = L-alpha-aminoacyl-L-lysine(in)</text>
        <dbReference type="Rhea" id="RHEA:79383"/>
        <dbReference type="ChEBI" id="CHEBI:229966"/>
    </reaction>
</comment>
<evidence type="ECO:0000256" key="1">
    <source>
        <dbReference type="ARBA" id="ARBA00004155"/>
    </source>
</evidence>
<gene>
    <name evidence="29" type="ordered locus">Namu_2212</name>
</gene>
<evidence type="ECO:0000256" key="21">
    <source>
        <dbReference type="ARBA" id="ARBA00044924"/>
    </source>
</evidence>
<feature type="transmembrane region" description="Helical" evidence="27">
    <location>
        <begin position="169"/>
        <end position="189"/>
    </location>
</feature>
<evidence type="ECO:0000256" key="22">
    <source>
        <dbReference type="ARBA" id="ARBA00044985"/>
    </source>
</evidence>
<evidence type="ECO:0000256" key="25">
    <source>
        <dbReference type="ARBA" id="ARBA00046376"/>
    </source>
</evidence>
<evidence type="ECO:0000256" key="12">
    <source>
        <dbReference type="ARBA" id="ARBA00044884"/>
    </source>
</evidence>
<dbReference type="CDD" id="cd06174">
    <property type="entry name" value="MFS"/>
    <property type="match status" value="1"/>
</dbReference>
<dbReference type="GO" id="GO:0005765">
    <property type="term" value="C:lysosomal membrane"/>
    <property type="evidence" value="ECO:0007669"/>
    <property type="project" value="UniProtKB-SubCell"/>
</dbReference>
<comment type="catalytic activity">
    <reaction evidence="16">
        <text>L-arginyl-L-alpha-amino acid(out) = L-arginyl-L-alpha-amino acid(in)</text>
        <dbReference type="Rhea" id="RHEA:79371"/>
        <dbReference type="ChEBI" id="CHEBI:84315"/>
    </reaction>
</comment>
<feature type="transmembrane region" description="Helical" evidence="27">
    <location>
        <begin position="84"/>
        <end position="103"/>
    </location>
</feature>
<comment type="subunit">
    <text evidence="25">Homodimer. Interacts with lysosomal protein GLMP (via lumenal domain); the interaction starts while both proteins are still in the endoplasmic reticulum and is required for stabilization of MFSD1 in lysosomes but has no direct effect on its targeting to lysosomes or transporter activity.</text>
</comment>
<evidence type="ECO:0000256" key="5">
    <source>
        <dbReference type="ARBA" id="ARBA00022692"/>
    </source>
</evidence>
<evidence type="ECO:0000256" key="14">
    <source>
        <dbReference type="ARBA" id="ARBA00044893"/>
    </source>
</evidence>
<evidence type="ECO:0000256" key="26">
    <source>
        <dbReference type="SAM" id="MobiDB-lite"/>
    </source>
</evidence>
<dbReference type="EMBL" id="CP001737">
    <property type="protein sequence ID" value="ACV78589.1"/>
    <property type="molecule type" value="Genomic_DNA"/>
</dbReference>
<dbReference type="Gene3D" id="1.20.1250.20">
    <property type="entry name" value="MFS general substrate transporter like domains"/>
    <property type="match status" value="2"/>
</dbReference>
<dbReference type="AlphaFoldDB" id="C8XJC4"/>
<feature type="transmembrane region" description="Helical" evidence="27">
    <location>
        <begin position="260"/>
        <end position="280"/>
    </location>
</feature>
<protein>
    <recommendedName>
        <fullName evidence="22">Lysosomal dipeptide transporter MFSD1</fullName>
    </recommendedName>
    <alternativeName>
        <fullName evidence="23">Major facilitator superfamily domain-containing protein 1</fullName>
    </alternativeName>
</protein>
<evidence type="ECO:0000256" key="13">
    <source>
        <dbReference type="ARBA" id="ARBA00044891"/>
    </source>
</evidence>
<feature type="transmembrane region" description="Helical" evidence="27">
    <location>
        <begin position="395"/>
        <end position="416"/>
    </location>
</feature>
<evidence type="ECO:0000256" key="8">
    <source>
        <dbReference type="ARBA" id="ARBA00023228"/>
    </source>
</evidence>
<dbReference type="PROSITE" id="PS51257">
    <property type="entry name" value="PROKAR_LIPOPROTEIN"/>
    <property type="match status" value="1"/>
</dbReference>
<dbReference type="OrthoDB" id="4332123at2"/>
<comment type="catalytic activity">
    <reaction evidence="9">
        <text>L-lysyl-L-alanine(out) = L-lysyl-L-alanine(in)</text>
        <dbReference type="Rhea" id="RHEA:79399"/>
        <dbReference type="ChEBI" id="CHEBI:229954"/>
    </reaction>
</comment>
<keyword evidence="30" id="KW-1185">Reference proteome</keyword>
<dbReference type="PANTHER" id="PTHR23512:SF3">
    <property type="entry name" value="MAJOR FACILITATOR SUPERFAMILY DOMAIN-CONTAINING PROTEIN 1"/>
    <property type="match status" value="1"/>
</dbReference>
<evidence type="ECO:0000256" key="2">
    <source>
        <dbReference type="ARBA" id="ARBA00004651"/>
    </source>
</evidence>
<evidence type="ECO:0000259" key="28">
    <source>
        <dbReference type="PROSITE" id="PS50850"/>
    </source>
</evidence>
<evidence type="ECO:0000256" key="23">
    <source>
        <dbReference type="ARBA" id="ARBA00045018"/>
    </source>
</evidence>
<dbReference type="InParanoid" id="C8XJC4"/>
<dbReference type="Proteomes" id="UP000002218">
    <property type="component" value="Chromosome"/>
</dbReference>
<feature type="transmembrane region" description="Helical" evidence="27">
    <location>
        <begin position="109"/>
        <end position="130"/>
    </location>
</feature>
<dbReference type="InterPro" id="IPR011701">
    <property type="entry name" value="MFS"/>
</dbReference>
<comment type="catalytic activity">
    <reaction evidence="17">
        <text>L-lysyl-L-lysine(out) = L-lysyl-L-lysine(in)</text>
        <dbReference type="Rhea" id="RHEA:79403"/>
        <dbReference type="ChEBI" id="CHEBI:229956"/>
    </reaction>
</comment>
<evidence type="ECO:0000256" key="6">
    <source>
        <dbReference type="ARBA" id="ARBA00022989"/>
    </source>
</evidence>
<feature type="transmembrane region" description="Helical" evidence="27">
    <location>
        <begin position="292"/>
        <end position="313"/>
    </location>
</feature>
<comment type="subcellular location">
    <subcellularLocation>
        <location evidence="2">Cell membrane</location>
        <topology evidence="2">Multi-pass membrane protein</topology>
    </subcellularLocation>
    <subcellularLocation>
        <location evidence="1">Lysosome membrane</location>
        <topology evidence="1">Multi-pass membrane protein</topology>
    </subcellularLocation>
</comment>
<feature type="transmembrane region" description="Helical" evidence="27">
    <location>
        <begin position="51"/>
        <end position="72"/>
    </location>
</feature>
<name>C8XJC4_NAKMY</name>
<keyword evidence="4" id="KW-0813">Transport</keyword>
<comment type="function">
    <text evidence="24">Lysosomal dipeptide uniporter that selectively exports lysine, arginine or histidine-containing dipeptides with a net positive charge from the lysosome lumen into the cytosol. Could play a role in a specific type of protein O-glycosylation indirectly regulating macrophages migration and tissue invasion. Also essential for liver homeostasis.</text>
</comment>
<feature type="region of interest" description="Disordered" evidence="26">
    <location>
        <begin position="463"/>
        <end position="486"/>
    </location>
</feature>
<evidence type="ECO:0000256" key="15">
    <source>
        <dbReference type="ARBA" id="ARBA00044898"/>
    </source>
</evidence>
<evidence type="ECO:0000256" key="24">
    <source>
        <dbReference type="ARBA" id="ARBA00045709"/>
    </source>
</evidence>
<comment type="catalytic activity">
    <reaction evidence="20">
        <text>L-alanyl-L-lysine(out) = L-alanyl-L-lysine(in)</text>
        <dbReference type="Rhea" id="RHEA:79415"/>
        <dbReference type="ChEBI" id="CHEBI:192470"/>
    </reaction>
</comment>
<evidence type="ECO:0000313" key="30">
    <source>
        <dbReference type="Proteomes" id="UP000002218"/>
    </source>
</evidence>
<feature type="transmembrane region" description="Helical" evidence="27">
    <location>
        <begin position="227"/>
        <end position="248"/>
    </location>
</feature>
<dbReference type="GO" id="GO:0022857">
    <property type="term" value="F:transmembrane transporter activity"/>
    <property type="evidence" value="ECO:0007669"/>
    <property type="project" value="InterPro"/>
</dbReference>
<feature type="transmembrane region" description="Helical" evidence="27">
    <location>
        <begin position="142"/>
        <end position="163"/>
    </location>
</feature>
<keyword evidence="8" id="KW-0458">Lysosome</keyword>
<comment type="catalytic activity">
    <reaction evidence="13">
        <text>L-lysyl-L-alpha-amino acid(out) = L-lysyl-L-alpha-amino acid(in)</text>
        <dbReference type="Rhea" id="RHEA:79387"/>
        <dbReference type="ChEBI" id="CHEBI:229965"/>
    </reaction>
</comment>
<organism evidence="29 30">
    <name type="scientific">Nakamurella multipartita (strain ATCC 700099 / DSM 44233 / CIP 104796 / JCM 9543 / NBRC 105858 / Y-104)</name>
    <name type="common">Microsphaera multipartita</name>
    <dbReference type="NCBI Taxonomy" id="479431"/>
    <lineage>
        <taxon>Bacteria</taxon>
        <taxon>Bacillati</taxon>
        <taxon>Actinomycetota</taxon>
        <taxon>Actinomycetes</taxon>
        <taxon>Nakamurellales</taxon>
        <taxon>Nakamurellaceae</taxon>
        <taxon>Nakamurella</taxon>
    </lineage>
</organism>
<dbReference type="Pfam" id="PF07690">
    <property type="entry name" value="MFS_1"/>
    <property type="match status" value="1"/>
</dbReference>
<dbReference type="RefSeq" id="WP_015747481.1">
    <property type="nucleotide sequence ID" value="NC_013235.1"/>
</dbReference>
<dbReference type="KEGG" id="nml:Namu_2212"/>
<dbReference type="InterPro" id="IPR020846">
    <property type="entry name" value="MFS_dom"/>
</dbReference>
<evidence type="ECO:0000256" key="27">
    <source>
        <dbReference type="SAM" id="Phobius"/>
    </source>
</evidence>
<sequence length="486" mass="52098">MNRLRAGWRWLAQRPLIIWFAAVGCYLLAVFHRTSLGVAGPLAAQRLDLSAGQLSSFVMLQLGVYAAMQVPAGILIDRFGPRRMLLTATLIMGSAQVLFSLVHSYPLALLARGLLGVGDAMTYISVLRLVAGWFPARRYPMMVGLTSLTGMLGNVVATVPLTLMLTDLGWGPTFAIAGGLSLGYALLLLRPAVAAPYREAESAAGPMGGREVLAQVKHAWTLPAGRLGFWIHLSTMAGPTVFAVLWGYPYLTQALGYSPGVASSLLMLLVFGGLIGNLMLGPVIARRPFIRGWLALIVAGLCLTGWLVLIGWPNGQPPVAVVVAVICVFSVGGPASGIGFMLARDYNPRHRISTATGLVNVGGFCGAVVMVFAVGQILDLVEPGAVTHTAAAYRWAFGAIALLTAFGIARMITWILRTRVHVLRAAARGEDVPVEIVPHRWDLLDTGEFRLVTGTKPGEVRFEDLSRRPVVDPSTDQRPAPVRREP</sequence>
<comment type="similarity">
    <text evidence="3">Belongs to the major facilitator superfamily.</text>
</comment>
<keyword evidence="5 27" id="KW-0812">Transmembrane</keyword>
<comment type="catalytic activity">
    <reaction evidence="21">
        <text>L-lysyl-glycine(out) = L-lysyl-glycine(in)</text>
        <dbReference type="Rhea" id="RHEA:79407"/>
        <dbReference type="ChEBI" id="CHEBI:191202"/>
    </reaction>
</comment>
<evidence type="ECO:0000256" key="18">
    <source>
        <dbReference type="ARBA" id="ARBA00044903"/>
    </source>
</evidence>
<evidence type="ECO:0000256" key="9">
    <source>
        <dbReference type="ARBA" id="ARBA00044876"/>
    </source>
</evidence>
<evidence type="ECO:0000256" key="16">
    <source>
        <dbReference type="ARBA" id="ARBA00044899"/>
    </source>
</evidence>
<feature type="transmembrane region" description="Helical" evidence="27">
    <location>
        <begin position="319"/>
        <end position="343"/>
    </location>
</feature>
<evidence type="ECO:0000313" key="29">
    <source>
        <dbReference type="EMBL" id="ACV78589.1"/>
    </source>
</evidence>
<evidence type="ECO:0000256" key="4">
    <source>
        <dbReference type="ARBA" id="ARBA00022448"/>
    </source>
</evidence>
<reference evidence="30" key="1">
    <citation type="submission" date="2009-09" db="EMBL/GenBank/DDBJ databases">
        <title>The complete genome of Nakamurella multipartita DSM 44233.</title>
        <authorList>
            <consortium name="US DOE Joint Genome Institute (JGI-PGF)"/>
            <person name="Lucas S."/>
            <person name="Copeland A."/>
            <person name="Lapidus A."/>
            <person name="Glavina del Rio T."/>
            <person name="Dalin E."/>
            <person name="Tice H."/>
            <person name="Bruce D."/>
            <person name="Goodwin L."/>
            <person name="Pitluck S."/>
            <person name="Kyrpides N."/>
            <person name="Mavromatis K."/>
            <person name="Ivanova N."/>
            <person name="Ovchinnikova G."/>
            <person name="Sims D."/>
            <person name="Meincke L."/>
            <person name="Brettin T."/>
            <person name="Detter J.C."/>
            <person name="Han C."/>
            <person name="Larimer F."/>
            <person name="Land M."/>
            <person name="Hauser L."/>
            <person name="Markowitz V."/>
            <person name="Cheng J.-F."/>
            <person name="Hugenholtz P."/>
            <person name="Woyke T."/>
            <person name="Wu D."/>
            <person name="Klenk H.-P."/>
            <person name="Eisen J.A."/>
        </authorList>
    </citation>
    <scope>NUCLEOTIDE SEQUENCE [LARGE SCALE GENOMIC DNA]</scope>
    <source>
        <strain evidence="30">ATCC 700099 / DSM 44233 / CIP 104796 / JCM 9543 / NBRC 105858 / Y-104</strain>
    </source>
</reference>
<evidence type="ECO:0000256" key="7">
    <source>
        <dbReference type="ARBA" id="ARBA00023136"/>
    </source>
</evidence>
<reference evidence="29 30" key="2">
    <citation type="journal article" date="2010" name="Stand. Genomic Sci.">
        <title>Complete genome sequence of Nakamurella multipartita type strain (Y-104).</title>
        <authorList>
            <person name="Tice H."/>
            <person name="Mayilraj S."/>
            <person name="Sims D."/>
            <person name="Lapidus A."/>
            <person name="Nolan M."/>
            <person name="Lucas S."/>
            <person name="Glavina Del Rio T."/>
            <person name="Copeland A."/>
            <person name="Cheng J.F."/>
            <person name="Meincke L."/>
            <person name="Bruce D."/>
            <person name="Goodwin L."/>
            <person name="Pitluck S."/>
            <person name="Ivanova N."/>
            <person name="Mavromatis K."/>
            <person name="Ovchinnikova G."/>
            <person name="Pati A."/>
            <person name="Chen A."/>
            <person name="Palaniappan K."/>
            <person name="Land M."/>
            <person name="Hauser L."/>
            <person name="Chang Y.J."/>
            <person name="Jeffries C.D."/>
            <person name="Detter J.C."/>
            <person name="Brettin T."/>
            <person name="Rohde M."/>
            <person name="Goker M."/>
            <person name="Bristow J."/>
            <person name="Eisen J.A."/>
            <person name="Markowitz V."/>
            <person name="Hugenholtz P."/>
            <person name="Kyrpides N.C."/>
            <person name="Klenk H.P."/>
            <person name="Chen F."/>
        </authorList>
    </citation>
    <scope>NUCLEOTIDE SEQUENCE [LARGE SCALE GENOMIC DNA]</scope>
    <source>
        <strain evidence="30">ATCC 700099 / DSM 44233 / CIP 104796 / JCM 9543 / NBRC 105858 / Y-104</strain>
    </source>
</reference>
<comment type="catalytic activity">
    <reaction evidence="11">
        <text>L-alpha-aminoacyl-L-arginine(out) = L-alpha-aminoacyl-L-arginine(in)</text>
        <dbReference type="Rhea" id="RHEA:79367"/>
        <dbReference type="ChEBI" id="CHEBI:229968"/>
    </reaction>
</comment>
<dbReference type="GO" id="GO:0005886">
    <property type="term" value="C:plasma membrane"/>
    <property type="evidence" value="ECO:0007669"/>
    <property type="project" value="UniProtKB-SubCell"/>
</dbReference>
<dbReference type="STRING" id="479431.Namu_2212"/>
<evidence type="ECO:0000256" key="19">
    <source>
        <dbReference type="ARBA" id="ARBA00044912"/>
    </source>
</evidence>
<dbReference type="InterPro" id="IPR052187">
    <property type="entry name" value="MFSD1"/>
</dbReference>
<dbReference type="PANTHER" id="PTHR23512">
    <property type="entry name" value="MAJOR FACILITATOR SUPERFAMILY DOMAIN-CONTAINING PROTEIN 1"/>
    <property type="match status" value="1"/>
</dbReference>
<dbReference type="SUPFAM" id="SSF103473">
    <property type="entry name" value="MFS general substrate transporter"/>
    <property type="match status" value="1"/>
</dbReference>